<reference evidence="3" key="1">
    <citation type="submission" date="2017-06" db="EMBL/GenBank/DDBJ databases">
        <authorList>
            <person name="Rodrigo-Torres L."/>
            <person name="Arahal R. D."/>
            <person name="Lucena T."/>
        </authorList>
    </citation>
    <scope>NUCLEOTIDE SEQUENCE [LARGE SCALE GENOMIC DNA]</scope>
    <source>
        <strain evidence="3">type strain: CECT 9192</strain>
    </source>
</reference>
<dbReference type="Proteomes" id="UP000196485">
    <property type="component" value="Unassembled WGS sequence"/>
</dbReference>
<evidence type="ECO:0000313" key="3">
    <source>
        <dbReference type="Proteomes" id="UP000196485"/>
    </source>
</evidence>
<dbReference type="EMBL" id="FYAH01000014">
    <property type="protein sequence ID" value="SMY18324.1"/>
    <property type="molecule type" value="Genomic_DNA"/>
</dbReference>
<keyword evidence="1" id="KW-0812">Transmembrane</keyword>
<sequence length="62" mass="6846">MLTSIDRVMIYAVLCIISFSTIMLTSHHPTGLFAMGGLLAAIVGLWVELSNKTELKQQKKQP</sequence>
<feature type="transmembrane region" description="Helical" evidence="1">
    <location>
        <begin position="7"/>
        <end position="25"/>
    </location>
</feature>
<protein>
    <submittedName>
        <fullName evidence="2">Uncharacterized protein</fullName>
    </submittedName>
</protein>
<name>A0A1Y6L1W1_9GAMM</name>
<accession>A0A1Y6L1W1</accession>
<keyword evidence="1" id="KW-1133">Transmembrane helix</keyword>
<organism evidence="2 3">
    <name type="scientific">Photobacterium aquimaris</name>
    <dbReference type="NCBI Taxonomy" id="512643"/>
    <lineage>
        <taxon>Bacteria</taxon>
        <taxon>Pseudomonadati</taxon>
        <taxon>Pseudomonadota</taxon>
        <taxon>Gammaproteobacteria</taxon>
        <taxon>Vibrionales</taxon>
        <taxon>Vibrionaceae</taxon>
        <taxon>Photobacterium</taxon>
    </lineage>
</organism>
<keyword evidence="3" id="KW-1185">Reference proteome</keyword>
<dbReference type="RefSeq" id="WP_087821934.1">
    <property type="nucleotide sequence ID" value="NZ_FYAH01000014.1"/>
</dbReference>
<dbReference type="AlphaFoldDB" id="A0A1Y6L1W1"/>
<keyword evidence="1" id="KW-0472">Membrane</keyword>
<evidence type="ECO:0000256" key="1">
    <source>
        <dbReference type="SAM" id="Phobius"/>
    </source>
</evidence>
<evidence type="ECO:0000313" key="2">
    <source>
        <dbReference type="EMBL" id="SMY18324.1"/>
    </source>
</evidence>
<proteinExistence type="predicted"/>
<gene>
    <name evidence="2" type="ORF">PAQU9191_03665</name>
</gene>
<feature type="transmembrane region" description="Helical" evidence="1">
    <location>
        <begin position="31"/>
        <end position="49"/>
    </location>
</feature>